<dbReference type="GeneID" id="177221"/>
<feature type="transmembrane region" description="Helical" evidence="9">
    <location>
        <begin position="304"/>
        <end position="322"/>
    </location>
</feature>
<dbReference type="FunCoup" id="O44196">
    <property type="interactions" value="77"/>
</dbReference>
<dbReference type="STRING" id="6239.ZK185.2.1"/>
<dbReference type="GO" id="GO:0008324">
    <property type="term" value="F:monoatomic cation transmembrane transporter activity"/>
    <property type="evidence" value="ECO:0007669"/>
    <property type="project" value="InterPro"/>
</dbReference>
<dbReference type="PaxDb" id="6239-ZK185.2"/>
<keyword evidence="3" id="KW-0813">Transport</keyword>
<dbReference type="OrthoDB" id="5791097at2759"/>
<protein>
    <submittedName>
        <fullName evidence="11">SLC41A/MgtE integral membrane domain-containing protein</fullName>
    </submittedName>
</protein>
<dbReference type="FunFam" id="1.10.357.20:FF:000006">
    <property type="entry name" value="Protein CBG01586"/>
    <property type="match status" value="1"/>
</dbReference>
<dbReference type="RefSeq" id="NP_500586.2">
    <property type="nucleotide sequence ID" value="NM_068185.7"/>
</dbReference>
<name>O44196_CAEEL</name>
<reference evidence="11 12" key="1">
    <citation type="journal article" date="1998" name="Science">
        <title>Genome sequence of the nematode C. elegans: a platform for investigating biology.</title>
        <authorList>
            <consortium name="The C. elegans sequencing consortium"/>
            <person name="Sulson J.E."/>
            <person name="Waterston R."/>
        </authorList>
    </citation>
    <scope>NUCLEOTIDE SEQUENCE [LARGE SCALE GENOMIC DNA]</scope>
    <source>
        <strain evidence="11 12">Bristol N2</strain>
    </source>
</reference>
<feature type="transmembrane region" description="Helical" evidence="9">
    <location>
        <begin position="169"/>
        <end position="189"/>
    </location>
</feature>
<dbReference type="PhylomeDB" id="O44196"/>
<evidence type="ECO:0000256" key="3">
    <source>
        <dbReference type="ARBA" id="ARBA00022448"/>
    </source>
</evidence>
<keyword evidence="6 9" id="KW-1133">Transmembrane helix</keyword>
<keyword evidence="4 9" id="KW-0812">Transmembrane</keyword>
<organism evidence="11 12">
    <name type="scientific">Caenorhabditis elegans</name>
    <dbReference type="NCBI Taxonomy" id="6239"/>
    <lineage>
        <taxon>Eukaryota</taxon>
        <taxon>Metazoa</taxon>
        <taxon>Ecdysozoa</taxon>
        <taxon>Nematoda</taxon>
        <taxon>Chromadorea</taxon>
        <taxon>Rhabditida</taxon>
        <taxon>Rhabditina</taxon>
        <taxon>Rhabditomorpha</taxon>
        <taxon>Rhabditoidea</taxon>
        <taxon>Rhabditidae</taxon>
        <taxon>Peloderinae</taxon>
        <taxon>Caenorhabditis</taxon>
    </lineage>
</organism>
<dbReference type="SUPFAM" id="SSF161093">
    <property type="entry name" value="MgtE membrane domain-like"/>
    <property type="match status" value="2"/>
</dbReference>
<evidence type="ECO:0000256" key="6">
    <source>
        <dbReference type="ARBA" id="ARBA00022989"/>
    </source>
</evidence>
<evidence type="ECO:0000256" key="9">
    <source>
        <dbReference type="SAM" id="Phobius"/>
    </source>
</evidence>
<keyword evidence="12" id="KW-1185">Reference proteome</keyword>
<keyword evidence="5" id="KW-0460">Magnesium</keyword>
<dbReference type="AlphaFoldDB" id="O44196"/>
<evidence type="ECO:0000256" key="1">
    <source>
        <dbReference type="ARBA" id="ARBA00004141"/>
    </source>
</evidence>
<dbReference type="Proteomes" id="UP000001940">
    <property type="component" value="Chromosome IV"/>
</dbReference>
<dbReference type="HOGENOM" id="CLU_018207_3_0_1"/>
<accession>O44196</accession>
<comment type="similarity">
    <text evidence="2">Belongs to the SLC41A transporter family.</text>
</comment>
<evidence type="ECO:0000256" key="7">
    <source>
        <dbReference type="ARBA" id="ARBA00023065"/>
    </source>
</evidence>
<evidence type="ECO:0000313" key="11">
    <source>
        <dbReference type="EMBL" id="CCD70160.1"/>
    </source>
</evidence>
<evidence type="ECO:0000256" key="8">
    <source>
        <dbReference type="ARBA" id="ARBA00023136"/>
    </source>
</evidence>
<feature type="transmembrane region" description="Helical" evidence="9">
    <location>
        <begin position="270"/>
        <end position="292"/>
    </location>
</feature>
<keyword evidence="8 9" id="KW-0472">Membrane</keyword>
<evidence type="ECO:0000313" key="12">
    <source>
        <dbReference type="Proteomes" id="UP000001940"/>
    </source>
</evidence>
<evidence type="ECO:0000256" key="5">
    <source>
        <dbReference type="ARBA" id="ARBA00022842"/>
    </source>
</evidence>
<feature type="domain" description="SLC41A/MgtE integral membrane" evidence="10">
    <location>
        <begin position="127"/>
        <end position="258"/>
    </location>
</feature>
<dbReference type="InterPro" id="IPR045349">
    <property type="entry name" value="SLC41A1-3"/>
</dbReference>
<dbReference type="EMBL" id="BX284604">
    <property type="protein sequence ID" value="CCD70160.1"/>
    <property type="molecule type" value="Genomic_DNA"/>
</dbReference>
<dbReference type="eggNOG" id="KOG3788">
    <property type="taxonomic scope" value="Eukaryota"/>
</dbReference>
<evidence type="ECO:0000256" key="2">
    <source>
        <dbReference type="ARBA" id="ARBA00009749"/>
    </source>
</evidence>
<evidence type="ECO:0000313" key="13">
    <source>
        <dbReference type="WormBase" id="ZK185.2"/>
    </source>
</evidence>
<gene>
    <name evidence="11" type="ORF">CELE_ZK185.2</name>
    <name evidence="11 13" type="ORF">ZK185.2</name>
</gene>
<feature type="transmembrane region" description="Helical" evidence="9">
    <location>
        <begin position="238"/>
        <end position="258"/>
    </location>
</feature>
<feature type="domain" description="SLC41A/MgtE integral membrane" evidence="10">
    <location>
        <begin position="336"/>
        <end position="479"/>
    </location>
</feature>
<evidence type="ECO:0000256" key="4">
    <source>
        <dbReference type="ARBA" id="ARBA00022692"/>
    </source>
</evidence>
<feature type="transmembrane region" description="Helical" evidence="9">
    <location>
        <begin position="463"/>
        <end position="484"/>
    </location>
</feature>
<comment type="subcellular location">
    <subcellularLocation>
        <location evidence="1">Membrane</location>
        <topology evidence="1">Multi-pass membrane protein</topology>
    </subcellularLocation>
</comment>
<dbReference type="SMR" id="O44196"/>
<evidence type="ECO:0000259" key="10">
    <source>
        <dbReference type="Pfam" id="PF01769"/>
    </source>
</evidence>
<dbReference type="InterPro" id="IPR006667">
    <property type="entry name" value="SLC41_membr_dom"/>
</dbReference>
<dbReference type="Pfam" id="PF01769">
    <property type="entry name" value="MgtE"/>
    <property type="match status" value="2"/>
</dbReference>
<dbReference type="InterPro" id="IPR036739">
    <property type="entry name" value="SLC41_membr_dom_sf"/>
</dbReference>
<dbReference type="WormBase" id="ZK185.2">
    <property type="protein sequence ID" value="CE31747"/>
    <property type="gene ID" value="WBGene00022682"/>
</dbReference>
<dbReference type="UCSC" id="ZK185.2">
    <property type="organism name" value="c. elegans"/>
</dbReference>
<dbReference type="KEGG" id="cel:CELE_ZK185.2"/>
<keyword evidence="7" id="KW-0406">Ion transport</keyword>
<dbReference type="OMA" id="CFWSQWK"/>
<dbReference type="InParanoid" id="O44196"/>
<dbReference type="AGR" id="WB:WBGene00022682"/>
<feature type="transmembrane region" description="Helical" evidence="9">
    <location>
        <begin position="86"/>
        <end position="108"/>
    </location>
</feature>
<dbReference type="TCDB" id="1.A.26.2.4">
    <property type="family name" value="the mg(2+) transporter-e (mgte) family"/>
</dbReference>
<dbReference type="Bgee" id="WBGene00022682">
    <property type="expression patterns" value="Expressed in embryo and 3 other cell types or tissues"/>
</dbReference>
<dbReference type="PANTHER" id="PTHR16228:SF21">
    <property type="entry name" value="SLC41A_MGTE INTEGRAL MEMBRANE DOMAIN-CONTAINING PROTEIN"/>
    <property type="match status" value="1"/>
</dbReference>
<dbReference type="CTD" id="177221"/>
<sequence length="503" mass="55106">MSNEHDDFEPIDGVMEAQIPQSTTIDHLIVEGNNNQNNNHNTGDTLSNVIVENWIFAPIAVTIQKMNVSKTNHVFNVAEKESKKQFLAEALIPFLFAGLGLILAGVMLESAEGSEFFTTLPDAVIMVPTLVGLKGNLEMTLSSRLSTLANLGFMESRKDKINVALSNMALIQCQAIAVSSLAVIPVLFLGEQAISFDDTLCLLLSAVVTASLASLVLSLLMVAVVIAARRWKLNPDNISTPVAASLGDVSTLYILLTVGTLACHMRDLHVTLLIVILLFFYAIAIVGAVMAAEDRFTLEVLKNGWWPILCAMMITTFSGLVLKKSMQTYPPLAAFQPLINGLGGNLVAVQASRISTQLHRARKNREIEVRSLQTYINPWRAFFGNNEDASAAQILLGISVPSNIIFIFIIFLFGVGFHNTTPFTISFVLVCAIQVTTLLYICQILVRAMWIMRIDPDNSAIPFLTALGDLIGSLLLILCFWSQWKYFGLPVSADQYTGHKFGH</sequence>
<dbReference type="Gene3D" id="1.10.357.20">
    <property type="entry name" value="SLC41 divalent cation transporters, integral membrane domain"/>
    <property type="match status" value="2"/>
</dbReference>
<dbReference type="GO" id="GO:0005886">
    <property type="term" value="C:plasma membrane"/>
    <property type="evidence" value="ECO:0000318"/>
    <property type="project" value="GO_Central"/>
</dbReference>
<feature type="transmembrane region" description="Helical" evidence="9">
    <location>
        <begin position="394"/>
        <end position="417"/>
    </location>
</feature>
<feature type="transmembrane region" description="Helical" evidence="9">
    <location>
        <begin position="423"/>
        <end position="442"/>
    </location>
</feature>
<dbReference type="PIR" id="T32564">
    <property type="entry name" value="T32564"/>
</dbReference>
<dbReference type="FunFam" id="1.10.357.20:FF:000001">
    <property type="entry name" value="Solute carrier family 41 member 2"/>
    <property type="match status" value="1"/>
</dbReference>
<dbReference type="Reactome" id="R-CEL-425410">
    <property type="pathway name" value="Metal ion SLC transporters"/>
</dbReference>
<dbReference type="PANTHER" id="PTHR16228">
    <property type="entry name" value="DIVALENT CATION TRANSPORTER SOLUTE CARRIER FAMILY 41"/>
    <property type="match status" value="1"/>
</dbReference>
<feature type="transmembrane region" description="Helical" evidence="9">
    <location>
        <begin position="201"/>
        <end position="226"/>
    </location>
</feature>
<proteinExistence type="inferred from homology"/>